<proteinExistence type="predicted"/>
<dbReference type="EMBL" id="CP145723">
    <property type="protein sequence ID" value="WWM65530.1"/>
    <property type="molecule type" value="Genomic_DNA"/>
</dbReference>
<evidence type="ECO:0000259" key="2">
    <source>
        <dbReference type="Pfam" id="PF01336"/>
    </source>
</evidence>
<dbReference type="Pfam" id="PF01336">
    <property type="entry name" value="tRNA_anti-codon"/>
    <property type="match status" value="1"/>
</dbReference>
<keyword evidence="1" id="KW-0963">Cytoplasm</keyword>
<reference evidence="3 4" key="1">
    <citation type="submission" date="2024-02" db="EMBL/GenBank/DDBJ databases">
        <title>The whole genome sequence of Pseudomonas benzopyrenica MLY92.</title>
        <authorList>
            <person name="Liu Y."/>
        </authorList>
    </citation>
    <scope>NUCLEOTIDE SEQUENCE [LARGE SCALE GENOMIC DNA]</scope>
    <source>
        <strain evidence="3 4">MLY92</strain>
    </source>
</reference>
<dbReference type="InterPro" id="IPR004365">
    <property type="entry name" value="NA-bd_OB_tRNA"/>
</dbReference>
<evidence type="ECO:0000313" key="3">
    <source>
        <dbReference type="EMBL" id="WWM65530.1"/>
    </source>
</evidence>
<organism evidence="3 4">
    <name type="scientific">Pseudomonas benzopyrenica</name>
    <dbReference type="NCBI Taxonomy" id="2993566"/>
    <lineage>
        <taxon>Bacteria</taxon>
        <taxon>Pseudomonadati</taxon>
        <taxon>Pseudomonadota</taxon>
        <taxon>Gammaproteobacteria</taxon>
        <taxon>Pseudomonadales</taxon>
        <taxon>Pseudomonadaceae</taxon>
        <taxon>Pseudomonas</taxon>
    </lineage>
</organism>
<keyword evidence="4" id="KW-1185">Reference proteome</keyword>
<evidence type="ECO:0000256" key="1">
    <source>
        <dbReference type="ARBA" id="ARBA00022490"/>
    </source>
</evidence>
<gene>
    <name evidence="3" type="ORF">V6W80_17655</name>
</gene>
<evidence type="ECO:0000313" key="4">
    <source>
        <dbReference type="Proteomes" id="UP001372714"/>
    </source>
</evidence>
<dbReference type="CDD" id="cd04485">
    <property type="entry name" value="DnaE_OBF"/>
    <property type="match status" value="1"/>
</dbReference>
<dbReference type="RefSeq" id="WP_338544977.1">
    <property type="nucleotide sequence ID" value="NZ_CP145723.1"/>
</dbReference>
<name>A0ABZ2FLG4_9PSED</name>
<feature type="domain" description="OB" evidence="2">
    <location>
        <begin position="22"/>
        <end position="94"/>
    </location>
</feature>
<sequence length="111" mass="12329">MAHRLIIARDLKERCHGQPARIGGLIVGTQRAGAVSNMTFVTLEDEFGMVNVVVWRTLAERHRRELVTLHLLRVDGTGKTRDGVPHIVAGHLEDISELMQGKIPGVEIFVD</sequence>
<dbReference type="Proteomes" id="UP001372714">
    <property type="component" value="Chromosome"/>
</dbReference>
<accession>A0ABZ2FLG4</accession>
<protein>
    <submittedName>
        <fullName evidence="3">OB-fold nucleic acid binding domain-containing protein</fullName>
    </submittedName>
</protein>